<reference evidence="1" key="1">
    <citation type="submission" date="2023-07" db="EMBL/GenBank/DDBJ databases">
        <authorList>
            <consortium name="AG Swart"/>
            <person name="Singh M."/>
            <person name="Singh A."/>
            <person name="Seah K."/>
            <person name="Emmerich C."/>
        </authorList>
    </citation>
    <scope>NUCLEOTIDE SEQUENCE</scope>
    <source>
        <strain evidence="1">DP1</strain>
    </source>
</reference>
<protein>
    <submittedName>
        <fullName evidence="1">Uncharacterized protein</fullName>
    </submittedName>
</protein>
<sequence length="57" mass="6281">MPRGSGGMRQSLCSLSWIGLRDIGKNLEDKSMIVISNYKDVVKQLETALSPCRDILG</sequence>
<dbReference type="Proteomes" id="UP001295684">
    <property type="component" value="Unassembled WGS sequence"/>
</dbReference>
<dbReference type="AlphaFoldDB" id="A0AAD1U452"/>
<dbReference type="EMBL" id="CAMPGE010003124">
    <property type="protein sequence ID" value="CAI2361947.1"/>
    <property type="molecule type" value="Genomic_DNA"/>
</dbReference>
<keyword evidence="2" id="KW-1185">Reference proteome</keyword>
<organism evidence="1 2">
    <name type="scientific">Euplotes crassus</name>
    <dbReference type="NCBI Taxonomy" id="5936"/>
    <lineage>
        <taxon>Eukaryota</taxon>
        <taxon>Sar</taxon>
        <taxon>Alveolata</taxon>
        <taxon>Ciliophora</taxon>
        <taxon>Intramacronucleata</taxon>
        <taxon>Spirotrichea</taxon>
        <taxon>Hypotrichia</taxon>
        <taxon>Euplotida</taxon>
        <taxon>Euplotidae</taxon>
        <taxon>Moneuplotes</taxon>
    </lineage>
</organism>
<comment type="caution">
    <text evidence="1">The sequence shown here is derived from an EMBL/GenBank/DDBJ whole genome shotgun (WGS) entry which is preliminary data.</text>
</comment>
<evidence type="ECO:0000313" key="2">
    <source>
        <dbReference type="Proteomes" id="UP001295684"/>
    </source>
</evidence>
<name>A0AAD1U452_EUPCR</name>
<accession>A0AAD1U452</accession>
<gene>
    <name evidence="1" type="ORF">ECRASSUSDP1_LOCUS3263</name>
</gene>
<evidence type="ECO:0000313" key="1">
    <source>
        <dbReference type="EMBL" id="CAI2361947.1"/>
    </source>
</evidence>
<proteinExistence type="predicted"/>